<comment type="similarity">
    <text evidence="7">Belongs to the MptA/B family.</text>
</comment>
<keyword evidence="2" id="KW-0328">Glycosyltransferase</keyword>
<dbReference type="Proteomes" id="UP000075221">
    <property type="component" value="Chromosome"/>
</dbReference>
<name>A0AAC8YE60_9ACTN</name>
<feature type="transmembrane region" description="Helical" evidence="8">
    <location>
        <begin position="388"/>
        <end position="412"/>
    </location>
</feature>
<evidence type="ECO:0000256" key="8">
    <source>
        <dbReference type="SAM" id="Phobius"/>
    </source>
</evidence>
<evidence type="ECO:0000256" key="4">
    <source>
        <dbReference type="ARBA" id="ARBA00022692"/>
    </source>
</evidence>
<feature type="transmembrane region" description="Helical" evidence="8">
    <location>
        <begin position="424"/>
        <end position="441"/>
    </location>
</feature>
<dbReference type="Proteomes" id="UP000178666">
    <property type="component" value="Chromosome"/>
</dbReference>
<dbReference type="RefSeq" id="WP_062819289.1">
    <property type="nucleotide sequence ID" value="NZ_CP014352.1"/>
</dbReference>
<feature type="transmembrane region" description="Helical" evidence="8">
    <location>
        <begin position="190"/>
        <end position="207"/>
    </location>
</feature>
<evidence type="ECO:0000256" key="3">
    <source>
        <dbReference type="ARBA" id="ARBA00022679"/>
    </source>
</evidence>
<keyword evidence="4 8" id="KW-0812">Transmembrane</keyword>
<evidence type="ECO:0000256" key="1">
    <source>
        <dbReference type="ARBA" id="ARBA00004141"/>
    </source>
</evidence>
<dbReference type="EMBL" id="CP015970">
    <property type="protein sequence ID" value="AOZ46497.1"/>
    <property type="molecule type" value="Genomic_DNA"/>
</dbReference>
<dbReference type="InterPro" id="IPR049829">
    <property type="entry name" value="MptA/B-like"/>
</dbReference>
<gene>
    <name evidence="10" type="ORF">A8L58_07060</name>
    <name evidence="9" type="ORF">AXH35_05595</name>
</gene>
<evidence type="ECO:0000313" key="10">
    <source>
        <dbReference type="EMBL" id="AOZ46497.1"/>
    </source>
</evidence>
<evidence type="ECO:0000256" key="2">
    <source>
        <dbReference type="ARBA" id="ARBA00022676"/>
    </source>
</evidence>
<keyword evidence="6 8" id="KW-0472">Membrane</keyword>
<evidence type="ECO:0000256" key="5">
    <source>
        <dbReference type="ARBA" id="ARBA00022989"/>
    </source>
</evidence>
<reference evidence="10 12" key="1">
    <citation type="journal article" date="2016" name="Plant Dis.">
        <title>Improved production of propionic acid using genome shuffling.</title>
        <authorList>
            <person name="Luna-Flores C.H."/>
            <person name="Palfreyman R.W."/>
            <person name="Kromer J.O."/>
            <person name="Nielsen L.K."/>
            <person name="Marcellin E."/>
        </authorList>
    </citation>
    <scope>NUCLEOTIDE SEQUENCE [LARGE SCALE GENOMIC DNA]</scope>
    <source>
        <strain evidence="10 12">F3E8</strain>
    </source>
</reference>
<feature type="transmembrane region" description="Helical" evidence="8">
    <location>
        <begin position="447"/>
        <end position="464"/>
    </location>
</feature>
<dbReference type="GO" id="GO:0016020">
    <property type="term" value="C:membrane"/>
    <property type="evidence" value="ECO:0007669"/>
    <property type="project" value="UniProtKB-SubCell"/>
</dbReference>
<dbReference type="Pfam" id="PF26314">
    <property type="entry name" value="MptA_B_family"/>
    <property type="match status" value="1"/>
</dbReference>
<evidence type="ECO:0000313" key="11">
    <source>
        <dbReference type="Proteomes" id="UP000075221"/>
    </source>
</evidence>
<keyword evidence="5 8" id="KW-1133">Transmembrane helix</keyword>
<comment type="subcellular location">
    <subcellularLocation>
        <location evidence="1">Membrane</location>
        <topology evidence="1">Multi-pass membrane protein</topology>
    </subcellularLocation>
</comment>
<dbReference type="NCBIfam" id="NF038066">
    <property type="entry name" value="MptB"/>
    <property type="match status" value="1"/>
</dbReference>
<dbReference type="AlphaFoldDB" id="A0AAC8YE60"/>
<feature type="transmembrane region" description="Helical" evidence="8">
    <location>
        <begin position="287"/>
        <end position="312"/>
    </location>
</feature>
<feature type="transmembrane region" description="Helical" evidence="8">
    <location>
        <begin position="237"/>
        <end position="267"/>
    </location>
</feature>
<feature type="transmembrane region" description="Helical" evidence="8">
    <location>
        <begin position="156"/>
        <end position="178"/>
    </location>
</feature>
<keyword evidence="12" id="KW-1185">Reference proteome</keyword>
<accession>A0AAC8YE60</accession>
<feature type="transmembrane region" description="Helical" evidence="8">
    <location>
        <begin position="213"/>
        <end position="230"/>
    </location>
</feature>
<feature type="transmembrane region" description="Helical" evidence="8">
    <location>
        <begin position="12"/>
        <end position="30"/>
    </location>
</feature>
<feature type="transmembrane region" description="Helical" evidence="8">
    <location>
        <begin position="345"/>
        <end position="368"/>
    </location>
</feature>
<evidence type="ECO:0000256" key="7">
    <source>
        <dbReference type="ARBA" id="ARBA00043987"/>
    </source>
</evidence>
<feature type="transmembrane region" description="Helical" evidence="8">
    <location>
        <begin position="45"/>
        <end position="63"/>
    </location>
</feature>
<evidence type="ECO:0000313" key="9">
    <source>
        <dbReference type="EMBL" id="AMS05017.1"/>
    </source>
</evidence>
<sequence>MTPTAHRRRLVEAVAVGTAGSALMAWWAWLDEEPGHSEQLHGIEAGPWMLGLIGLVLLLAAWLRSAPLRGGRGLTAICWSLPMLVTRPMLSLDASAYAAQGWLLAHGHNPYLVPQGQAGPMAGHVDWHWSGTTAVYPPTSLWIQAAMTRLASDDPFWSVMAMRIPAVVAMIVIAVAVTRLARMAGADPQAAMWLAVANPLVLLNIVGGAHNDGLQVGVALVALWAGWSLARARRPWLGLIVGGALVGLAGTVKQPGVLAGLGLVALVHRQAVADGDRDTWPALVGRAMAGATAAITVFGGLSAIGGLGLGWLNDTAGSPASVTSDSLIAMTVQVIGWTGVPVPRLVGPATAISLLLTAAAIVWCWARWGPLPGRRGAADSSPMALQAGAFAAFAVCGASLQPWYLIGALAVVSTLRLSRRTTSALVLGGVLGSGLCLLQWFSSPFLALPLAILVGLAAWLPAGARRGWESVAHRVAGERVEAERTAGLG</sequence>
<reference evidence="9 11" key="2">
    <citation type="submission" date="2016-02" db="EMBL/GenBank/DDBJ databases">
        <title>Complete Genome Sequence of Propionibacterium acidipropionici ATCC 55737.</title>
        <authorList>
            <person name="Luna Flores C.H."/>
            <person name="Nielsen L.K."/>
            <person name="Marcellin E."/>
        </authorList>
    </citation>
    <scope>NUCLEOTIDE SEQUENCE [LARGE SCALE GENOMIC DNA]</scope>
    <source>
        <strain evidence="9 11">ATCC 55737</strain>
    </source>
</reference>
<dbReference type="EMBL" id="CP014352">
    <property type="protein sequence ID" value="AMS05017.1"/>
    <property type="molecule type" value="Genomic_DNA"/>
</dbReference>
<evidence type="ECO:0008006" key="13">
    <source>
        <dbReference type="Google" id="ProtNLM"/>
    </source>
</evidence>
<protein>
    <recommendedName>
        <fullName evidence="13">DUF2029 domain-containing protein</fullName>
    </recommendedName>
</protein>
<proteinExistence type="inferred from homology"/>
<keyword evidence="3" id="KW-0808">Transferase</keyword>
<evidence type="ECO:0000313" key="12">
    <source>
        <dbReference type="Proteomes" id="UP000178666"/>
    </source>
</evidence>
<evidence type="ECO:0000256" key="6">
    <source>
        <dbReference type="ARBA" id="ARBA00023136"/>
    </source>
</evidence>
<dbReference type="GO" id="GO:0016757">
    <property type="term" value="F:glycosyltransferase activity"/>
    <property type="evidence" value="ECO:0007669"/>
    <property type="project" value="UniProtKB-KW"/>
</dbReference>
<organism evidence="9 11">
    <name type="scientific">Acidipropionibacterium acidipropionici</name>
    <dbReference type="NCBI Taxonomy" id="1748"/>
    <lineage>
        <taxon>Bacteria</taxon>
        <taxon>Bacillati</taxon>
        <taxon>Actinomycetota</taxon>
        <taxon>Actinomycetes</taxon>
        <taxon>Propionibacteriales</taxon>
        <taxon>Propionibacteriaceae</taxon>
        <taxon>Acidipropionibacterium</taxon>
    </lineage>
</organism>